<organism evidence="2 3">
    <name type="scientific">Dactylosporangium siamense</name>
    <dbReference type="NCBI Taxonomy" id="685454"/>
    <lineage>
        <taxon>Bacteria</taxon>
        <taxon>Bacillati</taxon>
        <taxon>Actinomycetota</taxon>
        <taxon>Actinomycetes</taxon>
        <taxon>Micromonosporales</taxon>
        <taxon>Micromonosporaceae</taxon>
        <taxon>Dactylosporangium</taxon>
    </lineage>
</organism>
<gene>
    <name evidence="2" type="ORF">Dsi01nite_075770</name>
</gene>
<dbReference type="RefSeq" id="WP_203851211.1">
    <property type="nucleotide sequence ID" value="NZ_BONQ01000120.1"/>
</dbReference>
<sequence>MAGLRPQPTPGPRLAPTPLLKQALEVVEFTDPMCPWAWGSEPTFQRLRELTGGRSRWRRVYGILFDLDDDPPPDPAAETAWYFRFVQQVSEHTGAPCPARLERVALSSWPASIGAKAAARQGVEGAVLRRLREAMFLRGEPADTAERVLAAAAGVEGLDLDAFARDLEDPRIEAAVRADWLETRRPAAEVIGLTAPGPHCGAAKPIDGGLRYALPTLLFEGPLGREIVPGWRPLQQYVDAVERVAPAR</sequence>
<feature type="domain" description="DSBA-like thioredoxin" evidence="1">
    <location>
        <begin position="26"/>
        <end position="179"/>
    </location>
</feature>
<accession>A0A919PUI6</accession>
<dbReference type="Proteomes" id="UP000660611">
    <property type="component" value="Unassembled WGS sequence"/>
</dbReference>
<dbReference type="Pfam" id="PF01323">
    <property type="entry name" value="DSBA"/>
    <property type="match status" value="1"/>
</dbReference>
<dbReference type="AlphaFoldDB" id="A0A919PUI6"/>
<evidence type="ECO:0000259" key="1">
    <source>
        <dbReference type="Pfam" id="PF01323"/>
    </source>
</evidence>
<dbReference type="SUPFAM" id="SSF52833">
    <property type="entry name" value="Thioredoxin-like"/>
    <property type="match status" value="1"/>
</dbReference>
<dbReference type="EMBL" id="BONQ01000120">
    <property type="protein sequence ID" value="GIG49536.1"/>
    <property type="molecule type" value="Genomic_DNA"/>
</dbReference>
<dbReference type="InterPro" id="IPR036249">
    <property type="entry name" value="Thioredoxin-like_sf"/>
</dbReference>
<evidence type="ECO:0000313" key="2">
    <source>
        <dbReference type="EMBL" id="GIG49536.1"/>
    </source>
</evidence>
<evidence type="ECO:0000313" key="3">
    <source>
        <dbReference type="Proteomes" id="UP000660611"/>
    </source>
</evidence>
<name>A0A919PUI6_9ACTN</name>
<reference evidence="2" key="1">
    <citation type="submission" date="2021-01" db="EMBL/GenBank/DDBJ databases">
        <title>Whole genome shotgun sequence of Dactylosporangium siamense NBRC 106093.</title>
        <authorList>
            <person name="Komaki H."/>
            <person name="Tamura T."/>
        </authorList>
    </citation>
    <scope>NUCLEOTIDE SEQUENCE</scope>
    <source>
        <strain evidence="2">NBRC 106093</strain>
    </source>
</reference>
<comment type="caution">
    <text evidence="2">The sequence shown here is derived from an EMBL/GenBank/DDBJ whole genome shotgun (WGS) entry which is preliminary data.</text>
</comment>
<proteinExistence type="predicted"/>
<dbReference type="Gene3D" id="3.40.30.10">
    <property type="entry name" value="Glutaredoxin"/>
    <property type="match status" value="1"/>
</dbReference>
<dbReference type="InterPro" id="IPR001853">
    <property type="entry name" value="DSBA-like_thioredoxin_dom"/>
</dbReference>
<keyword evidence="3" id="KW-1185">Reference proteome</keyword>
<protein>
    <recommendedName>
        <fullName evidence="1">DSBA-like thioredoxin domain-containing protein</fullName>
    </recommendedName>
</protein>